<dbReference type="PANTHER" id="PTHR42080">
    <property type="entry name" value="SRR1 DOMAIN-CONTAINING PROTEIN"/>
    <property type="match status" value="1"/>
</dbReference>
<dbReference type="PANTHER" id="PTHR42080:SF3">
    <property type="entry name" value="SRR1-LIKE DOMAIN-CONTAINING PROTEIN"/>
    <property type="match status" value="1"/>
</dbReference>
<accession>A0A194V8V0</accession>
<proteinExistence type="predicted"/>
<dbReference type="Pfam" id="PF07985">
    <property type="entry name" value="SRR1"/>
    <property type="match status" value="1"/>
</dbReference>
<gene>
    <name evidence="2" type="ORF">VP1G_07521</name>
</gene>
<evidence type="ECO:0000259" key="1">
    <source>
        <dbReference type="Pfam" id="PF07985"/>
    </source>
</evidence>
<feature type="domain" description="SRR1-like" evidence="1">
    <location>
        <begin position="215"/>
        <end position="337"/>
    </location>
</feature>
<sequence>MDNISESDYTPPPEDELGLHLSAGIEYNDDLTPTELSAREVDARQVAGTVRELYTNGIPFFTRSAIRALVRQIDCATQLYQDEGASAINGQKFTIQAVDGKTVELDVQIGNTLPYSSTNQFIIGLVREDPFLSYHTYQRLATCYQDPPSFSPRLAYCSLRILYHARLRDLVTSQVVPPYKYKALEDVQEAFDAGVKTWGNSEDWRRLKSALAAVSLSKPITKIIAFACSTMSISDDSGSKRSILQHALMLTLRGFLQEKGVPGVEVQCYAQDPQYTEIDAAVLKRAGITVMRDPRCFLEVDESSVVLSVAPDIPVRQIVADLARPAILIWDRVKCEDKTLRIWSTRIPGRTWGNIEELEGILGDPDSPRLREMIRDEYIEVKELDEESFGQVSIYIRRQQAL</sequence>
<protein>
    <recommendedName>
        <fullName evidence="1">SRR1-like domain-containing protein</fullName>
    </recommendedName>
</protein>
<dbReference type="EMBL" id="KN714747">
    <property type="protein sequence ID" value="KUI60303.1"/>
    <property type="molecule type" value="Genomic_DNA"/>
</dbReference>
<evidence type="ECO:0000313" key="2">
    <source>
        <dbReference type="EMBL" id="KUI60303.1"/>
    </source>
</evidence>
<name>A0A194V8V0_CYTMA</name>
<evidence type="ECO:0000313" key="3">
    <source>
        <dbReference type="Proteomes" id="UP000078576"/>
    </source>
</evidence>
<dbReference type="AlphaFoldDB" id="A0A194V8V0"/>
<dbReference type="OrthoDB" id="5230585at2759"/>
<organism evidence="2 3">
    <name type="scientific">Cytospora mali</name>
    <name type="common">Apple Valsa canker fungus</name>
    <name type="synonym">Valsa mali</name>
    <dbReference type="NCBI Taxonomy" id="578113"/>
    <lineage>
        <taxon>Eukaryota</taxon>
        <taxon>Fungi</taxon>
        <taxon>Dikarya</taxon>
        <taxon>Ascomycota</taxon>
        <taxon>Pezizomycotina</taxon>
        <taxon>Sordariomycetes</taxon>
        <taxon>Sordariomycetidae</taxon>
        <taxon>Diaporthales</taxon>
        <taxon>Cytosporaceae</taxon>
        <taxon>Cytospora</taxon>
    </lineage>
</organism>
<dbReference type="Proteomes" id="UP000078576">
    <property type="component" value="Unassembled WGS sequence"/>
</dbReference>
<keyword evidence="3" id="KW-1185">Reference proteome</keyword>
<reference evidence="3" key="1">
    <citation type="submission" date="2014-12" db="EMBL/GenBank/DDBJ databases">
        <title>Genome Sequence of Valsa Canker Pathogens Uncovers a Specific Adaption of Colonization on Woody Bark.</title>
        <authorList>
            <person name="Yin Z."/>
            <person name="Liu H."/>
            <person name="Gao X."/>
            <person name="Li Z."/>
            <person name="Song N."/>
            <person name="Ke X."/>
            <person name="Dai Q."/>
            <person name="Wu Y."/>
            <person name="Sun Y."/>
            <person name="Xu J.-R."/>
            <person name="Kang Z.K."/>
            <person name="Wang L."/>
            <person name="Huang L."/>
        </authorList>
    </citation>
    <scope>NUCLEOTIDE SEQUENCE [LARGE SCALE GENOMIC DNA]</scope>
    <source>
        <strain evidence="3">SXYL134</strain>
    </source>
</reference>
<dbReference type="InterPro" id="IPR012942">
    <property type="entry name" value="SRR1-like"/>
</dbReference>